<dbReference type="OrthoDB" id="6397435at2"/>
<organism evidence="1 2">
    <name type="scientific">Aliidiomarina shirensis</name>
    <dbReference type="NCBI Taxonomy" id="1048642"/>
    <lineage>
        <taxon>Bacteria</taxon>
        <taxon>Pseudomonadati</taxon>
        <taxon>Pseudomonadota</taxon>
        <taxon>Gammaproteobacteria</taxon>
        <taxon>Alteromonadales</taxon>
        <taxon>Idiomarinaceae</taxon>
        <taxon>Aliidiomarina</taxon>
    </lineage>
</organism>
<gene>
    <name evidence="1" type="ORF">CWE13_11535</name>
</gene>
<accession>A0A432WP43</accession>
<name>A0A432WP43_9GAMM</name>
<dbReference type="RefSeq" id="WP_126808764.1">
    <property type="nucleotide sequence ID" value="NZ_PIPP01000006.1"/>
</dbReference>
<comment type="caution">
    <text evidence="1">The sequence shown here is derived from an EMBL/GenBank/DDBJ whole genome shotgun (WGS) entry which is preliminary data.</text>
</comment>
<dbReference type="Pfam" id="PF06097">
    <property type="entry name" value="DUF945"/>
    <property type="match status" value="1"/>
</dbReference>
<keyword evidence="2" id="KW-1185">Reference proteome</keyword>
<dbReference type="Proteomes" id="UP000286934">
    <property type="component" value="Unassembled WGS sequence"/>
</dbReference>
<evidence type="ECO:0008006" key="3">
    <source>
        <dbReference type="Google" id="ProtNLM"/>
    </source>
</evidence>
<proteinExistence type="predicted"/>
<dbReference type="AlphaFoldDB" id="A0A432WP43"/>
<dbReference type="EMBL" id="PIPP01000006">
    <property type="protein sequence ID" value="RUO35554.1"/>
    <property type="molecule type" value="Genomic_DNA"/>
</dbReference>
<protein>
    <recommendedName>
        <fullName evidence="3">DUF945 domain-containing protein</fullName>
    </recommendedName>
</protein>
<sequence>MRKGLIAIIVIVLAVIAYVAGVVTTKKATYQAVETLVEEVERNSQWAVEVDWQEEGARNATVVFRMEMDEIPDLDFALYYEETIQLSYGFLNTKWEGSGDVTFGDKKMSELLYEGSPFTSSGVVSRGGLRVTYDFPAINLLDEGFAVQANPMQMHFVMAGEERRFNFDAPEVTLVGENNEGVTLSALAMNSDSRILDGEVFSSDSAFTMGKMEMNLEVVGAPIVVTGLKSTLNTLRVDEEIRVDGMFVLESLDAGPTVKGNARLDWAVEGINYDEMMALNEALQEPDLSEEEMGELFLHAMAASDNVLIRFNELFVSGEGWGDLVSHGTFGFDFADLSDSEKVALLQSPEFAQHVDVDLVIEKMPGMLQMMMMAFTSDDLPWNVRFADGALYINDEMVDLSAMQQ</sequence>
<evidence type="ECO:0000313" key="2">
    <source>
        <dbReference type="Proteomes" id="UP000286934"/>
    </source>
</evidence>
<reference evidence="2" key="1">
    <citation type="journal article" date="2018" name="Front. Microbiol.">
        <title>Genome-Based Analysis Reveals the Taxonomy and Diversity of the Family Idiomarinaceae.</title>
        <authorList>
            <person name="Liu Y."/>
            <person name="Lai Q."/>
            <person name="Shao Z."/>
        </authorList>
    </citation>
    <scope>NUCLEOTIDE SEQUENCE [LARGE SCALE GENOMIC DNA]</scope>
    <source>
        <strain evidence="2">AIS</strain>
    </source>
</reference>
<evidence type="ECO:0000313" key="1">
    <source>
        <dbReference type="EMBL" id="RUO35554.1"/>
    </source>
</evidence>
<dbReference type="InterPro" id="IPR010352">
    <property type="entry name" value="DUF945"/>
</dbReference>